<organism evidence="1 2">
    <name type="scientific">Helianthus annuus</name>
    <name type="common">Common sunflower</name>
    <dbReference type="NCBI Taxonomy" id="4232"/>
    <lineage>
        <taxon>Eukaryota</taxon>
        <taxon>Viridiplantae</taxon>
        <taxon>Streptophyta</taxon>
        <taxon>Embryophyta</taxon>
        <taxon>Tracheophyta</taxon>
        <taxon>Spermatophyta</taxon>
        <taxon>Magnoliopsida</taxon>
        <taxon>eudicotyledons</taxon>
        <taxon>Gunneridae</taxon>
        <taxon>Pentapetalae</taxon>
        <taxon>asterids</taxon>
        <taxon>campanulids</taxon>
        <taxon>Asterales</taxon>
        <taxon>Asteraceae</taxon>
        <taxon>Asteroideae</taxon>
        <taxon>Heliantheae alliance</taxon>
        <taxon>Heliantheae</taxon>
        <taxon>Helianthus</taxon>
    </lineage>
</organism>
<evidence type="ECO:0000313" key="1">
    <source>
        <dbReference type="EMBL" id="OTG36946.1"/>
    </source>
</evidence>
<gene>
    <name evidence="1" type="ORF">HannXRQ_Chr01g0013451</name>
</gene>
<dbReference type="EMBL" id="CM007890">
    <property type="protein sequence ID" value="OTG36946.1"/>
    <property type="molecule type" value="Genomic_DNA"/>
</dbReference>
<dbReference type="Proteomes" id="UP000215914">
    <property type="component" value="Chromosome 1"/>
</dbReference>
<name>A0A251VPE9_HELAN</name>
<dbReference type="AlphaFoldDB" id="A0A251VPE9"/>
<evidence type="ECO:0000313" key="2">
    <source>
        <dbReference type="Proteomes" id="UP000215914"/>
    </source>
</evidence>
<sequence>MNEGFLSDLKFLHLAFSFFRSSSYERRSLDLMSLKRRIKQHMLTMRGWAKHPVSTRKELMFLIETFVMELLNLTKDLVLRLRRVKEVAPEARKRDALLSFAFVYTGLRDQDVCVSGSEAVSFFQAAPEAFN</sequence>
<dbReference type="InParanoid" id="A0A251VPE9"/>
<keyword evidence="2" id="KW-1185">Reference proteome</keyword>
<reference evidence="2" key="1">
    <citation type="journal article" date="2017" name="Nature">
        <title>The sunflower genome provides insights into oil metabolism, flowering and Asterid evolution.</title>
        <authorList>
            <person name="Badouin H."/>
            <person name="Gouzy J."/>
            <person name="Grassa C.J."/>
            <person name="Murat F."/>
            <person name="Staton S.E."/>
            <person name="Cottret L."/>
            <person name="Lelandais-Briere C."/>
            <person name="Owens G.L."/>
            <person name="Carrere S."/>
            <person name="Mayjonade B."/>
            <person name="Legrand L."/>
            <person name="Gill N."/>
            <person name="Kane N.C."/>
            <person name="Bowers J.E."/>
            <person name="Hubner S."/>
            <person name="Bellec A."/>
            <person name="Berard A."/>
            <person name="Berges H."/>
            <person name="Blanchet N."/>
            <person name="Boniface M.C."/>
            <person name="Brunel D."/>
            <person name="Catrice O."/>
            <person name="Chaidir N."/>
            <person name="Claudel C."/>
            <person name="Donnadieu C."/>
            <person name="Faraut T."/>
            <person name="Fievet G."/>
            <person name="Helmstetter N."/>
            <person name="King M."/>
            <person name="Knapp S.J."/>
            <person name="Lai Z."/>
            <person name="Le Paslier M.C."/>
            <person name="Lippi Y."/>
            <person name="Lorenzon L."/>
            <person name="Mandel J.R."/>
            <person name="Marage G."/>
            <person name="Marchand G."/>
            <person name="Marquand E."/>
            <person name="Bret-Mestries E."/>
            <person name="Morien E."/>
            <person name="Nambeesan S."/>
            <person name="Nguyen T."/>
            <person name="Pegot-Espagnet P."/>
            <person name="Pouilly N."/>
            <person name="Raftis F."/>
            <person name="Sallet E."/>
            <person name="Schiex T."/>
            <person name="Thomas J."/>
            <person name="Vandecasteele C."/>
            <person name="Vares D."/>
            <person name="Vear F."/>
            <person name="Vautrin S."/>
            <person name="Crespi M."/>
            <person name="Mangin B."/>
            <person name="Burke J.M."/>
            <person name="Salse J."/>
            <person name="Munos S."/>
            <person name="Vincourt P."/>
            <person name="Rieseberg L.H."/>
            <person name="Langlade N.B."/>
        </authorList>
    </citation>
    <scope>NUCLEOTIDE SEQUENCE [LARGE SCALE GENOMIC DNA]</scope>
    <source>
        <strain evidence="2">cv. SF193</strain>
    </source>
</reference>
<protein>
    <submittedName>
        <fullName evidence="1">Uncharacterized protein</fullName>
    </submittedName>
</protein>
<accession>A0A251VPE9</accession>
<proteinExistence type="predicted"/>